<evidence type="ECO:0000259" key="3">
    <source>
        <dbReference type="Pfam" id="PF02638"/>
    </source>
</evidence>
<reference evidence="4 5" key="1">
    <citation type="submission" date="2017-06" db="EMBL/GenBank/DDBJ databases">
        <authorList>
            <person name="Kim H.J."/>
            <person name="Triplett B.A."/>
        </authorList>
    </citation>
    <scope>NUCLEOTIDE SEQUENCE [LARGE SCALE GENOMIC DNA]</scope>
    <source>
        <strain evidence="4 5">DSM 14713</strain>
    </source>
</reference>
<dbReference type="InterPro" id="IPR017853">
    <property type="entry name" value="GH"/>
</dbReference>
<keyword evidence="5" id="KW-1185">Reference proteome</keyword>
<evidence type="ECO:0000256" key="1">
    <source>
        <dbReference type="ARBA" id="ARBA00022729"/>
    </source>
</evidence>
<accession>A0A250I7P1</accession>
<dbReference type="Pfam" id="PF02638">
    <property type="entry name" value="GHL10"/>
    <property type="match status" value="1"/>
</dbReference>
<keyword evidence="1" id="KW-0732">Signal</keyword>
<dbReference type="PANTHER" id="PTHR43405">
    <property type="entry name" value="GLYCOSYL HYDROLASE DIGH"/>
    <property type="match status" value="1"/>
</dbReference>
<protein>
    <recommendedName>
        <fullName evidence="3">Glycosyl hydrolase-like 10 domain-containing protein</fullName>
    </recommendedName>
</protein>
<feature type="region of interest" description="Disordered" evidence="2">
    <location>
        <begin position="26"/>
        <end position="58"/>
    </location>
</feature>
<proteinExistence type="predicted"/>
<dbReference type="PANTHER" id="PTHR43405:SF1">
    <property type="entry name" value="GLYCOSYL HYDROLASE DIGH"/>
    <property type="match status" value="1"/>
</dbReference>
<gene>
    <name evidence="4" type="ORF">MEBOL_000646</name>
</gene>
<dbReference type="SUPFAM" id="SSF51445">
    <property type="entry name" value="(Trans)glycosidases"/>
    <property type="match status" value="1"/>
</dbReference>
<evidence type="ECO:0000313" key="5">
    <source>
        <dbReference type="Proteomes" id="UP000217289"/>
    </source>
</evidence>
<sequence>MPRVHKTLLTTGLLLLATACGELGERPFEPGAPTEVDAGVPDSGTPDSETPDSGVPEKVTVTHSRELRGVWVATVLRLDWPPSTTMTPAEGRASLDAMVDELAGLGFNALFFQVRPESDALYASTLDPWSRFLTGTQGTGPGWDPLEHLINVAHARGVEVHAWINPYRGLMSPSVVAAPGHVTKRLPEFAVTYNNAVVMNPGEPAVRQHVTAVVKDLLDHYDVDGLHFDDYFYPYPDSQNTPFPDDATYTRYQEGGGTLEKGDWRRNNVNTLVHEVMELISSEHPHVRFGISPIGLWKNGEPVSGFDAYNAIACDAVTWMKEGWIDYLAPQLYWRESSKQPYSTLSTWWANRPKGGVHVFPGHAVHNLSGELQNWPLTEIADQVAFTRTLRAQGAQGDLHFRARFILDDTKGVKGLLRDELYAQPALPPQVPREGAAMTPPVPFVVREGNTVHVTNPLPLDARFHLLYRETSPGTWTLERVVGGAQATFEVSSGTWAVSDVGRGGAESQGVRITVP</sequence>
<dbReference type="InterPro" id="IPR003790">
    <property type="entry name" value="GHL10"/>
</dbReference>
<evidence type="ECO:0000256" key="2">
    <source>
        <dbReference type="SAM" id="MobiDB-lite"/>
    </source>
</evidence>
<organism evidence="4 5">
    <name type="scientific">Melittangium boletus DSM 14713</name>
    <dbReference type="NCBI Taxonomy" id="1294270"/>
    <lineage>
        <taxon>Bacteria</taxon>
        <taxon>Pseudomonadati</taxon>
        <taxon>Myxococcota</taxon>
        <taxon>Myxococcia</taxon>
        <taxon>Myxococcales</taxon>
        <taxon>Cystobacterineae</taxon>
        <taxon>Archangiaceae</taxon>
        <taxon>Melittangium</taxon>
    </lineage>
</organism>
<dbReference type="AlphaFoldDB" id="A0A250I7P1"/>
<dbReference type="PROSITE" id="PS51257">
    <property type="entry name" value="PROKAR_LIPOPROTEIN"/>
    <property type="match status" value="1"/>
</dbReference>
<dbReference type="InterPro" id="IPR052177">
    <property type="entry name" value="Divisome_Glycosyl_Hydrolase"/>
</dbReference>
<dbReference type="EMBL" id="CP022163">
    <property type="protein sequence ID" value="ATB27208.1"/>
    <property type="molecule type" value="Genomic_DNA"/>
</dbReference>
<feature type="domain" description="Glycosyl hydrolase-like 10" evidence="3">
    <location>
        <begin position="66"/>
        <end position="366"/>
    </location>
</feature>
<dbReference type="KEGG" id="mbd:MEBOL_000646"/>
<dbReference type="Proteomes" id="UP000217289">
    <property type="component" value="Chromosome"/>
</dbReference>
<evidence type="ECO:0000313" key="4">
    <source>
        <dbReference type="EMBL" id="ATB27208.1"/>
    </source>
</evidence>
<dbReference type="Gene3D" id="3.20.20.80">
    <property type="entry name" value="Glycosidases"/>
    <property type="match status" value="1"/>
</dbReference>
<name>A0A250I7P1_9BACT</name>